<dbReference type="RefSeq" id="WP_009492721.1">
    <property type="nucleotide sequence ID" value="NZ_CP141048.1"/>
</dbReference>
<dbReference type="STRING" id="864069.MicloDRAFT_00054940"/>
<dbReference type="InterPro" id="IPR036390">
    <property type="entry name" value="WH_DNA-bd_sf"/>
</dbReference>
<evidence type="ECO:0000259" key="4">
    <source>
        <dbReference type="PROSITE" id="PS50949"/>
    </source>
</evidence>
<dbReference type="Pfam" id="PF07729">
    <property type="entry name" value="FCD"/>
    <property type="match status" value="1"/>
</dbReference>
<dbReference type="Proteomes" id="UP000003947">
    <property type="component" value="Unassembled WGS sequence"/>
</dbReference>
<dbReference type="SUPFAM" id="SSF48008">
    <property type="entry name" value="GntR ligand-binding domain-like"/>
    <property type="match status" value="1"/>
</dbReference>
<dbReference type="AlphaFoldDB" id="I4YLD3"/>
<dbReference type="GO" id="GO:0003677">
    <property type="term" value="F:DNA binding"/>
    <property type="evidence" value="ECO:0007669"/>
    <property type="project" value="UniProtKB-KW"/>
</dbReference>
<dbReference type="GO" id="GO:0003700">
    <property type="term" value="F:DNA-binding transcription factor activity"/>
    <property type="evidence" value="ECO:0007669"/>
    <property type="project" value="InterPro"/>
</dbReference>
<dbReference type="EMBL" id="JH660647">
    <property type="protein sequence ID" value="EIM24775.1"/>
    <property type="molecule type" value="Genomic_DNA"/>
</dbReference>
<dbReference type="HOGENOM" id="CLU_017584_5_5_5"/>
<dbReference type="InterPro" id="IPR000524">
    <property type="entry name" value="Tscrpt_reg_HTH_GntR"/>
</dbReference>
<evidence type="ECO:0000313" key="6">
    <source>
        <dbReference type="Proteomes" id="UP000003947"/>
    </source>
</evidence>
<dbReference type="Gene3D" id="1.10.10.10">
    <property type="entry name" value="Winged helix-like DNA-binding domain superfamily/Winged helix DNA-binding domain"/>
    <property type="match status" value="1"/>
</dbReference>
<dbReference type="InterPro" id="IPR036388">
    <property type="entry name" value="WH-like_DNA-bd_sf"/>
</dbReference>
<organism evidence="5 6">
    <name type="scientific">Microvirga lotononidis</name>
    <dbReference type="NCBI Taxonomy" id="864069"/>
    <lineage>
        <taxon>Bacteria</taxon>
        <taxon>Pseudomonadati</taxon>
        <taxon>Pseudomonadota</taxon>
        <taxon>Alphaproteobacteria</taxon>
        <taxon>Hyphomicrobiales</taxon>
        <taxon>Methylobacteriaceae</taxon>
        <taxon>Microvirga</taxon>
    </lineage>
</organism>
<evidence type="ECO:0000256" key="3">
    <source>
        <dbReference type="ARBA" id="ARBA00023163"/>
    </source>
</evidence>
<dbReference type="SUPFAM" id="SSF46785">
    <property type="entry name" value="Winged helix' DNA-binding domain"/>
    <property type="match status" value="1"/>
</dbReference>
<dbReference type="PANTHER" id="PTHR43537">
    <property type="entry name" value="TRANSCRIPTIONAL REGULATOR, GNTR FAMILY"/>
    <property type="match status" value="1"/>
</dbReference>
<dbReference type="InterPro" id="IPR008920">
    <property type="entry name" value="TF_FadR/GntR_C"/>
</dbReference>
<dbReference type="Gene3D" id="1.20.120.530">
    <property type="entry name" value="GntR ligand-binding domain-like"/>
    <property type="match status" value="1"/>
</dbReference>
<dbReference type="PATRIC" id="fig|864069.3.peg.5906"/>
<keyword evidence="1" id="KW-0805">Transcription regulation</keyword>
<dbReference type="InterPro" id="IPR011711">
    <property type="entry name" value="GntR_C"/>
</dbReference>
<accession>I4YLD3</accession>
<feature type="domain" description="HTH gntR-type" evidence="4">
    <location>
        <begin position="9"/>
        <end position="76"/>
    </location>
</feature>
<keyword evidence="3" id="KW-0804">Transcription</keyword>
<dbReference type="PROSITE" id="PS50949">
    <property type="entry name" value="HTH_GNTR"/>
    <property type="match status" value="1"/>
</dbReference>
<dbReference type="PANTHER" id="PTHR43537:SF49">
    <property type="entry name" value="TRANSCRIPTIONAL REGULATORY PROTEIN"/>
    <property type="match status" value="1"/>
</dbReference>
<keyword evidence="2" id="KW-0238">DNA-binding</keyword>
<reference evidence="5 6" key="1">
    <citation type="submission" date="2012-02" db="EMBL/GenBank/DDBJ databases">
        <title>Improved High-Quality Draft sequence of Microvirga sp. WSM3557.</title>
        <authorList>
            <consortium name="US DOE Joint Genome Institute"/>
            <person name="Lucas S."/>
            <person name="Han J."/>
            <person name="Lapidus A."/>
            <person name="Cheng J.-F."/>
            <person name="Goodwin L."/>
            <person name="Pitluck S."/>
            <person name="Peters L."/>
            <person name="Zhang X."/>
            <person name="Detter J.C."/>
            <person name="Han C."/>
            <person name="Tapia R."/>
            <person name="Land M."/>
            <person name="Hauser L."/>
            <person name="Kyrpides N."/>
            <person name="Ivanova N."/>
            <person name="Pagani I."/>
            <person name="Brau L."/>
            <person name="Yates R."/>
            <person name="O'Hara G."/>
            <person name="Rui T."/>
            <person name="Howieson J."/>
            <person name="Reeve W."/>
            <person name="Woyke T."/>
        </authorList>
    </citation>
    <scope>NUCLEOTIDE SEQUENCE [LARGE SCALE GENOMIC DNA]</scope>
    <source>
        <strain evidence="5 6">WSM3557</strain>
    </source>
</reference>
<evidence type="ECO:0000256" key="2">
    <source>
        <dbReference type="ARBA" id="ARBA00023125"/>
    </source>
</evidence>
<dbReference type="eggNOG" id="COG1802">
    <property type="taxonomic scope" value="Bacteria"/>
</dbReference>
<keyword evidence="6" id="KW-1185">Reference proteome</keyword>
<dbReference type="Pfam" id="PF00392">
    <property type="entry name" value="GntR"/>
    <property type="match status" value="1"/>
</dbReference>
<sequence>MTATDSPLKKPWMNVADLIARDVRSGSFAPGTWLKQIDLEHRYGSGRSDIRRALDYLAQKRLVQHVPNRGYHVVLPDSDQTAHILELRVILETAAVDSIVANATPAAVARIQALARSFDEMILHGTVLEQYEANLAFHRELLGLCSNPELSSLVTDLRSRTSSALAGQWSTRARVEQSSREHHAMVEALDARDAQRLRDLIALHIRQPKHSAPGM</sequence>
<proteinExistence type="predicted"/>
<dbReference type="OrthoDB" id="6087511at2"/>
<evidence type="ECO:0000256" key="1">
    <source>
        <dbReference type="ARBA" id="ARBA00023015"/>
    </source>
</evidence>
<dbReference type="SMART" id="SM00895">
    <property type="entry name" value="FCD"/>
    <property type="match status" value="1"/>
</dbReference>
<evidence type="ECO:0000313" key="5">
    <source>
        <dbReference type="EMBL" id="EIM24775.1"/>
    </source>
</evidence>
<name>I4YLD3_9HYPH</name>
<protein>
    <submittedName>
        <fullName evidence="5">Transcriptional regulator</fullName>
    </submittedName>
</protein>
<gene>
    <name evidence="5" type="ORF">MicloDRAFT_00054940</name>
</gene>
<dbReference type="SMART" id="SM00345">
    <property type="entry name" value="HTH_GNTR"/>
    <property type="match status" value="1"/>
</dbReference>